<gene>
    <name evidence="2" type="ORF">CCHL11_10386</name>
</gene>
<reference evidence="2 3" key="1">
    <citation type="submission" date="2016-11" db="EMBL/GenBank/DDBJ databases">
        <title>Draft Genome Assembly of Colletotrichum chlorophyti a pathogen of herbaceous plants.</title>
        <authorList>
            <person name="Gan P."/>
            <person name="Narusaka M."/>
            <person name="Tsushima A."/>
            <person name="Narusaka Y."/>
            <person name="Takano Y."/>
            <person name="Shirasu K."/>
        </authorList>
    </citation>
    <scope>NUCLEOTIDE SEQUENCE [LARGE SCALE GENOMIC DNA]</scope>
    <source>
        <strain evidence="2 3">NTL11</strain>
    </source>
</reference>
<dbReference type="AlphaFoldDB" id="A0A1Q8RX82"/>
<protein>
    <submittedName>
        <fullName evidence="2">Uncharacterized protein</fullName>
    </submittedName>
</protein>
<sequence length="25" mass="3016">MATRWPKDQAWPTQYQEHATELSIK</sequence>
<keyword evidence="3" id="KW-1185">Reference proteome</keyword>
<evidence type="ECO:0000256" key="1">
    <source>
        <dbReference type="SAM" id="MobiDB-lite"/>
    </source>
</evidence>
<comment type="caution">
    <text evidence="2">The sequence shown here is derived from an EMBL/GenBank/DDBJ whole genome shotgun (WGS) entry which is preliminary data.</text>
</comment>
<dbReference type="EMBL" id="MPGH01000071">
    <property type="protein sequence ID" value="OLN89915.1"/>
    <property type="molecule type" value="Genomic_DNA"/>
</dbReference>
<evidence type="ECO:0000313" key="2">
    <source>
        <dbReference type="EMBL" id="OLN89915.1"/>
    </source>
</evidence>
<organism evidence="2 3">
    <name type="scientific">Colletotrichum chlorophyti</name>
    <dbReference type="NCBI Taxonomy" id="708187"/>
    <lineage>
        <taxon>Eukaryota</taxon>
        <taxon>Fungi</taxon>
        <taxon>Dikarya</taxon>
        <taxon>Ascomycota</taxon>
        <taxon>Pezizomycotina</taxon>
        <taxon>Sordariomycetes</taxon>
        <taxon>Hypocreomycetidae</taxon>
        <taxon>Glomerellales</taxon>
        <taxon>Glomerellaceae</taxon>
        <taxon>Colletotrichum</taxon>
    </lineage>
</organism>
<evidence type="ECO:0000313" key="3">
    <source>
        <dbReference type="Proteomes" id="UP000186583"/>
    </source>
</evidence>
<accession>A0A1Q8RX82</accession>
<feature type="region of interest" description="Disordered" evidence="1">
    <location>
        <begin position="1"/>
        <end position="25"/>
    </location>
</feature>
<name>A0A1Q8RX82_9PEZI</name>
<dbReference type="Proteomes" id="UP000186583">
    <property type="component" value="Unassembled WGS sequence"/>
</dbReference>
<proteinExistence type="predicted"/>